<dbReference type="Pfam" id="PF13442">
    <property type="entry name" value="Cytochrome_CBB3"/>
    <property type="match status" value="1"/>
</dbReference>
<reference evidence="8" key="1">
    <citation type="submission" date="2016-10" db="EMBL/GenBank/DDBJ databases">
        <authorList>
            <person name="de Groot N.N."/>
        </authorList>
    </citation>
    <scope>NUCLEOTIDE SEQUENCE [LARGE SCALE GENOMIC DNA]</scope>
    <source>
        <strain evidence="8">10nlg</strain>
    </source>
</reference>
<evidence type="ECO:0000256" key="4">
    <source>
        <dbReference type="PROSITE-ProRule" id="PRU00433"/>
    </source>
</evidence>
<dbReference type="GO" id="GO:0046872">
    <property type="term" value="F:metal ion binding"/>
    <property type="evidence" value="ECO:0007669"/>
    <property type="project" value="UniProtKB-KW"/>
</dbReference>
<dbReference type="InterPro" id="IPR036909">
    <property type="entry name" value="Cyt_c-like_dom_sf"/>
</dbReference>
<keyword evidence="1 4" id="KW-0349">Heme</keyword>
<evidence type="ECO:0000256" key="2">
    <source>
        <dbReference type="ARBA" id="ARBA00022723"/>
    </source>
</evidence>
<dbReference type="PROSITE" id="PS51257">
    <property type="entry name" value="PROKAR_LIPOPROTEIN"/>
    <property type="match status" value="1"/>
</dbReference>
<feature type="region of interest" description="Disordered" evidence="5">
    <location>
        <begin position="28"/>
        <end position="63"/>
    </location>
</feature>
<evidence type="ECO:0000313" key="8">
    <source>
        <dbReference type="Proteomes" id="UP000199318"/>
    </source>
</evidence>
<feature type="compositionally biased region" description="Acidic residues" evidence="5">
    <location>
        <begin position="28"/>
        <end position="53"/>
    </location>
</feature>
<proteinExistence type="predicted"/>
<gene>
    <name evidence="7" type="ORF">SAMN05444126_10951</name>
</gene>
<dbReference type="PROSITE" id="PS51007">
    <property type="entry name" value="CYTC"/>
    <property type="match status" value="1"/>
</dbReference>
<accession>A0A1H9TA11</accession>
<dbReference type="SUPFAM" id="SSF46626">
    <property type="entry name" value="Cytochrome c"/>
    <property type="match status" value="1"/>
</dbReference>
<dbReference type="GO" id="GO:0020037">
    <property type="term" value="F:heme binding"/>
    <property type="evidence" value="ECO:0007669"/>
    <property type="project" value="InterPro"/>
</dbReference>
<dbReference type="AlphaFoldDB" id="A0A1H9TA11"/>
<dbReference type="Proteomes" id="UP000199318">
    <property type="component" value="Unassembled WGS sequence"/>
</dbReference>
<evidence type="ECO:0000256" key="5">
    <source>
        <dbReference type="SAM" id="MobiDB-lite"/>
    </source>
</evidence>
<keyword evidence="8" id="KW-1185">Reference proteome</keyword>
<dbReference type="GO" id="GO:0009055">
    <property type="term" value="F:electron transfer activity"/>
    <property type="evidence" value="ECO:0007669"/>
    <property type="project" value="InterPro"/>
</dbReference>
<dbReference type="InterPro" id="IPR009056">
    <property type="entry name" value="Cyt_c-like_dom"/>
</dbReference>
<feature type="domain" description="Cytochrome c" evidence="6">
    <location>
        <begin position="60"/>
        <end position="128"/>
    </location>
</feature>
<evidence type="ECO:0000256" key="3">
    <source>
        <dbReference type="ARBA" id="ARBA00023004"/>
    </source>
</evidence>
<protein>
    <submittedName>
        <fullName evidence="7">Cytochrome c551</fullName>
    </submittedName>
</protein>
<dbReference type="RefSeq" id="WP_093072661.1">
    <property type="nucleotide sequence ID" value="NZ_FOGV01000009.1"/>
</dbReference>
<evidence type="ECO:0000259" key="6">
    <source>
        <dbReference type="PROSITE" id="PS51007"/>
    </source>
</evidence>
<dbReference type="Gene3D" id="1.10.760.10">
    <property type="entry name" value="Cytochrome c-like domain"/>
    <property type="match status" value="1"/>
</dbReference>
<keyword evidence="2 4" id="KW-0479">Metal-binding</keyword>
<organism evidence="7 8">
    <name type="scientific">Salisediminibacterium halotolerans</name>
    <dbReference type="NCBI Taxonomy" id="517425"/>
    <lineage>
        <taxon>Bacteria</taxon>
        <taxon>Bacillati</taxon>
        <taxon>Bacillota</taxon>
        <taxon>Bacilli</taxon>
        <taxon>Bacillales</taxon>
        <taxon>Bacillaceae</taxon>
        <taxon>Salisediminibacterium</taxon>
    </lineage>
</organism>
<dbReference type="STRING" id="1464123.SAMN05444126_10951"/>
<sequence>MKAWLLAICAGTFFIAGCGHGDDAALPYEDENDNANEAAEENNADESNDEEAANDNNELTAADDGEELYEQACASCHGGDLEGETAPGLTDASYDETMEYLVEDPNDTHEGLLSEEESEAVAEWIEEY</sequence>
<evidence type="ECO:0000313" key="7">
    <source>
        <dbReference type="EMBL" id="SER93877.1"/>
    </source>
</evidence>
<dbReference type="EMBL" id="FOGV01000009">
    <property type="protein sequence ID" value="SER93877.1"/>
    <property type="molecule type" value="Genomic_DNA"/>
</dbReference>
<evidence type="ECO:0000256" key="1">
    <source>
        <dbReference type="ARBA" id="ARBA00022617"/>
    </source>
</evidence>
<comment type="caution">
    <text evidence="7">The sequence shown here is derived from an EMBL/GenBank/DDBJ whole genome shotgun (WGS) entry which is preliminary data.</text>
</comment>
<keyword evidence="3 4" id="KW-0408">Iron</keyword>
<name>A0A1H9TA11_9BACI</name>
<dbReference type="OrthoDB" id="7933886at2"/>